<reference evidence="1 2" key="1">
    <citation type="submission" date="2024-06" db="EMBL/GenBank/DDBJ databases">
        <title>The Natural Products Discovery Center: Release of the First 8490 Sequenced Strains for Exploring Actinobacteria Biosynthetic Diversity.</title>
        <authorList>
            <person name="Kalkreuter E."/>
            <person name="Kautsar S.A."/>
            <person name="Yang D."/>
            <person name="Bader C.D."/>
            <person name="Teijaro C.N."/>
            <person name="Fluegel L."/>
            <person name="Davis C.M."/>
            <person name="Simpson J.R."/>
            <person name="Lauterbach L."/>
            <person name="Steele A.D."/>
            <person name="Gui C."/>
            <person name="Meng S."/>
            <person name="Li G."/>
            <person name="Viehrig K."/>
            <person name="Ye F."/>
            <person name="Su P."/>
            <person name="Kiefer A.F."/>
            <person name="Nichols A."/>
            <person name="Cepeda A.J."/>
            <person name="Yan W."/>
            <person name="Fan B."/>
            <person name="Jiang Y."/>
            <person name="Adhikari A."/>
            <person name="Zheng C.-J."/>
            <person name="Schuster L."/>
            <person name="Cowan T.M."/>
            <person name="Smanski M.J."/>
            <person name="Chevrette M.G."/>
            <person name="De Carvalho L.P.S."/>
            <person name="Shen B."/>
        </authorList>
    </citation>
    <scope>NUCLEOTIDE SEQUENCE [LARGE SCALE GENOMIC DNA]</scope>
    <source>
        <strain evidence="1 2">NPDC048946</strain>
    </source>
</reference>
<dbReference type="InterPro" id="IPR004927">
    <property type="entry name" value="MerB"/>
</dbReference>
<comment type="caution">
    <text evidence="1">The sequence shown here is derived from an EMBL/GenBank/DDBJ whole genome shotgun (WGS) entry which is preliminary data.</text>
</comment>
<keyword evidence="1" id="KW-0456">Lyase</keyword>
<dbReference type="EMBL" id="JBEZFP010000062">
    <property type="protein sequence ID" value="MEU8136379.1"/>
    <property type="molecule type" value="Genomic_DNA"/>
</dbReference>
<dbReference type="SUPFAM" id="SSF160387">
    <property type="entry name" value="NosL/MerB-like"/>
    <property type="match status" value="1"/>
</dbReference>
<dbReference type="RefSeq" id="WP_358356851.1">
    <property type="nucleotide sequence ID" value="NZ_JBEZFP010000062.1"/>
</dbReference>
<proteinExistence type="predicted"/>
<evidence type="ECO:0000313" key="1">
    <source>
        <dbReference type="EMBL" id="MEU8136379.1"/>
    </source>
</evidence>
<dbReference type="Pfam" id="PF03243">
    <property type="entry name" value="MerB"/>
    <property type="match status" value="1"/>
</dbReference>
<accession>A0ABV3DKU5</accession>
<dbReference type="EC" id="4.99.1.2" evidence="1"/>
<dbReference type="InterPro" id="IPR053717">
    <property type="entry name" value="MerB_lyase_sf"/>
</dbReference>
<keyword evidence="2" id="KW-1185">Reference proteome</keyword>
<protein>
    <submittedName>
        <fullName evidence="1">Organomercurial lyase</fullName>
        <ecNumber evidence="1">4.99.1.2</ecNumber>
    </submittedName>
</protein>
<organism evidence="1 2">
    <name type="scientific">Streptodolium elevatio</name>
    <dbReference type="NCBI Taxonomy" id="3157996"/>
    <lineage>
        <taxon>Bacteria</taxon>
        <taxon>Bacillati</taxon>
        <taxon>Actinomycetota</taxon>
        <taxon>Actinomycetes</taxon>
        <taxon>Kitasatosporales</taxon>
        <taxon>Streptomycetaceae</taxon>
        <taxon>Streptodolium</taxon>
    </lineage>
</organism>
<name>A0ABV3DKU5_9ACTN</name>
<evidence type="ECO:0000313" key="2">
    <source>
        <dbReference type="Proteomes" id="UP001551482"/>
    </source>
</evidence>
<dbReference type="Proteomes" id="UP001551482">
    <property type="component" value="Unassembled WGS sequence"/>
</dbReference>
<gene>
    <name evidence="1" type="primary">merB</name>
    <name evidence="1" type="ORF">AB0C36_23075</name>
</gene>
<sequence length="205" mass="21327">MDARAQQLADALVAKWSAPAGVELMTAGATVLGQIMGEGPLPVRDAAAVLGWPDEDVLRRFDAMGFRLELNGKGDIAGAGLSLLPSAAHTVEINGTRYHGWCAMDVLMFPIVFGNSSPAASRCAATGDRVHLTVTPDGLKDLDPAGIHVTLAPAAGGEIREVFCNRVNFYGSREAAEAAAGADPDLAVCTAAEAWTVARRLAALF</sequence>
<dbReference type="Gene3D" id="3.30.450.410">
    <property type="match status" value="1"/>
</dbReference>
<dbReference type="GO" id="GO:0018836">
    <property type="term" value="F:alkylmercury lyase activity"/>
    <property type="evidence" value="ECO:0007669"/>
    <property type="project" value="UniProtKB-EC"/>
</dbReference>